<dbReference type="SUPFAM" id="SSF52540">
    <property type="entry name" value="P-loop containing nucleoside triphosphate hydrolases"/>
    <property type="match status" value="1"/>
</dbReference>
<comment type="subcellular location">
    <subcellularLocation>
        <location evidence="2">Cytoplasm</location>
    </subcellularLocation>
    <subcellularLocation>
        <location evidence="1">Nucleus</location>
    </subcellularLocation>
</comment>
<dbReference type="Proteomes" id="UP000006729">
    <property type="component" value="Chromosome 15"/>
</dbReference>
<sequence>MGETITNVPFESVASETVDRTLIVNGTSSSQEKTEGSATYSWSHSPERDHAAIAIQKYYKGFRARRILAVSKAAAIRIQKHYRGFRTRRNLADSIIAAELLWQTTLSHIQKMGPVPSVNIESEKHIGSLLKWAEKRVEKYGTNLSSDQLALLHCLETMDPLLRYSQNLLFFNLIWGDQCFSGSWKFDSYKIGDLKRGESLFTTGKPTSVELRMDTTSSTQHGISDLTRAWKTWKGALQHWLEVIDPRHRVGHNLNFYFQIWMTVRSGQPFFYWLDVGNGKTVDHLACSRQKLRQERSTYLEPASNSEAVESLMSLVPWSSNQREHDQASNSEAVESPASLVPRRQGSSTIIRVVDDINNNQRTHNGPADGFNQKDLWRRIFYTMNLLLEIATAVLDYVSSQQRQPRYALSSMILSITVMAISLIQLAYTGGKEEVSWQWKGWIPWFYHQAPSNKLFGNLVHVLELLFSVCQCVSAIIAYHYLSRDQNNPTQFSVYPIAFAFCLLCLSFRRREP</sequence>
<name>A0A3N7G1D1_POPTR</name>
<proteinExistence type="predicted"/>
<keyword evidence="5" id="KW-0539">Nucleus</keyword>
<feature type="transmembrane region" description="Helical" evidence="6">
    <location>
        <begin position="380"/>
        <end position="398"/>
    </location>
</feature>
<keyword evidence="6" id="KW-0472">Membrane</keyword>
<accession>A0A3N7G1D1</accession>
<evidence type="ECO:0000256" key="6">
    <source>
        <dbReference type="SAM" id="Phobius"/>
    </source>
</evidence>
<evidence type="ECO:0008006" key="9">
    <source>
        <dbReference type="Google" id="ProtNLM"/>
    </source>
</evidence>
<organism evidence="7 8">
    <name type="scientific">Populus trichocarpa</name>
    <name type="common">Western balsam poplar</name>
    <name type="synonym">Populus balsamifera subsp. trichocarpa</name>
    <dbReference type="NCBI Taxonomy" id="3694"/>
    <lineage>
        <taxon>Eukaryota</taxon>
        <taxon>Viridiplantae</taxon>
        <taxon>Streptophyta</taxon>
        <taxon>Embryophyta</taxon>
        <taxon>Tracheophyta</taxon>
        <taxon>Spermatophyta</taxon>
        <taxon>Magnoliopsida</taxon>
        <taxon>eudicotyledons</taxon>
        <taxon>Gunneridae</taxon>
        <taxon>Pentapetalae</taxon>
        <taxon>rosids</taxon>
        <taxon>fabids</taxon>
        <taxon>Malpighiales</taxon>
        <taxon>Salicaceae</taxon>
        <taxon>Saliceae</taxon>
        <taxon>Populus</taxon>
    </lineage>
</organism>
<dbReference type="InterPro" id="IPR044159">
    <property type="entry name" value="IQM"/>
</dbReference>
<dbReference type="InParanoid" id="A0A3N7G1D1"/>
<dbReference type="SMART" id="SM00015">
    <property type="entry name" value="IQ"/>
    <property type="match status" value="2"/>
</dbReference>
<dbReference type="InterPro" id="IPR027417">
    <property type="entry name" value="P-loop_NTPase"/>
</dbReference>
<evidence type="ECO:0000313" key="7">
    <source>
        <dbReference type="EMBL" id="RQP01007.1"/>
    </source>
</evidence>
<dbReference type="GO" id="GO:0005737">
    <property type="term" value="C:cytoplasm"/>
    <property type="evidence" value="ECO:0007669"/>
    <property type="project" value="UniProtKB-SubCell"/>
</dbReference>
<dbReference type="PROSITE" id="PS50096">
    <property type="entry name" value="IQ"/>
    <property type="match status" value="2"/>
</dbReference>
<dbReference type="InterPro" id="IPR000048">
    <property type="entry name" value="IQ_motif_EF-hand-BS"/>
</dbReference>
<dbReference type="PANTHER" id="PTHR31250:SF27">
    <property type="entry name" value="IQ DOMAIN-CONTAINING PROTEIN IQM5"/>
    <property type="match status" value="1"/>
</dbReference>
<gene>
    <name evidence="7" type="ORF">POPTR_015G125950</name>
</gene>
<dbReference type="Gene3D" id="1.20.5.190">
    <property type="match status" value="1"/>
</dbReference>
<keyword evidence="6" id="KW-1133">Transmembrane helix</keyword>
<evidence type="ECO:0000256" key="4">
    <source>
        <dbReference type="ARBA" id="ARBA00022860"/>
    </source>
</evidence>
<dbReference type="EMBL" id="CM009304">
    <property type="protein sequence ID" value="RQP01007.1"/>
    <property type="molecule type" value="Genomic_DNA"/>
</dbReference>
<dbReference type="Pfam" id="PF00612">
    <property type="entry name" value="IQ"/>
    <property type="match status" value="2"/>
</dbReference>
<evidence type="ECO:0000313" key="8">
    <source>
        <dbReference type="Proteomes" id="UP000006729"/>
    </source>
</evidence>
<evidence type="ECO:0000256" key="5">
    <source>
        <dbReference type="ARBA" id="ARBA00023242"/>
    </source>
</evidence>
<feature type="transmembrane region" description="Helical" evidence="6">
    <location>
        <begin position="459"/>
        <end position="480"/>
    </location>
</feature>
<dbReference type="GO" id="GO:0005516">
    <property type="term" value="F:calmodulin binding"/>
    <property type="evidence" value="ECO:0007669"/>
    <property type="project" value="UniProtKB-KW"/>
</dbReference>
<protein>
    <recommendedName>
        <fullName evidence="9">Calmodulin-binding family protein</fullName>
    </recommendedName>
</protein>
<dbReference type="CDD" id="cd23767">
    <property type="entry name" value="IQCD"/>
    <property type="match status" value="2"/>
</dbReference>
<dbReference type="PANTHER" id="PTHR31250">
    <property type="entry name" value="IQ DOMAIN-CONTAINING PROTEIN IQM3"/>
    <property type="match status" value="1"/>
</dbReference>
<reference evidence="7 8" key="1">
    <citation type="journal article" date="2006" name="Science">
        <title>The genome of black cottonwood, Populus trichocarpa (Torr. &amp; Gray).</title>
        <authorList>
            <person name="Tuskan G.A."/>
            <person name="Difazio S."/>
            <person name="Jansson S."/>
            <person name="Bohlmann J."/>
            <person name="Grigoriev I."/>
            <person name="Hellsten U."/>
            <person name="Putnam N."/>
            <person name="Ralph S."/>
            <person name="Rombauts S."/>
            <person name="Salamov A."/>
            <person name="Schein J."/>
            <person name="Sterck L."/>
            <person name="Aerts A."/>
            <person name="Bhalerao R.R."/>
            <person name="Bhalerao R.P."/>
            <person name="Blaudez D."/>
            <person name="Boerjan W."/>
            <person name="Brun A."/>
            <person name="Brunner A."/>
            <person name="Busov V."/>
            <person name="Campbell M."/>
            <person name="Carlson J."/>
            <person name="Chalot M."/>
            <person name="Chapman J."/>
            <person name="Chen G.L."/>
            <person name="Cooper D."/>
            <person name="Coutinho P.M."/>
            <person name="Couturier J."/>
            <person name="Covert S."/>
            <person name="Cronk Q."/>
            <person name="Cunningham R."/>
            <person name="Davis J."/>
            <person name="Degroeve S."/>
            <person name="Dejardin A."/>
            <person name="Depamphilis C."/>
            <person name="Detter J."/>
            <person name="Dirks B."/>
            <person name="Dubchak I."/>
            <person name="Duplessis S."/>
            <person name="Ehlting J."/>
            <person name="Ellis B."/>
            <person name="Gendler K."/>
            <person name="Goodstein D."/>
            <person name="Gribskov M."/>
            <person name="Grimwood J."/>
            <person name="Groover A."/>
            <person name="Gunter L."/>
            <person name="Hamberger B."/>
            <person name="Heinze B."/>
            <person name="Helariutta Y."/>
            <person name="Henrissat B."/>
            <person name="Holligan D."/>
            <person name="Holt R."/>
            <person name="Huang W."/>
            <person name="Islam-Faridi N."/>
            <person name="Jones S."/>
            <person name="Jones-Rhoades M."/>
            <person name="Jorgensen R."/>
            <person name="Joshi C."/>
            <person name="Kangasjarvi J."/>
            <person name="Karlsson J."/>
            <person name="Kelleher C."/>
            <person name="Kirkpatrick R."/>
            <person name="Kirst M."/>
            <person name="Kohler A."/>
            <person name="Kalluri U."/>
            <person name="Larimer F."/>
            <person name="Leebens-Mack J."/>
            <person name="Leple J.C."/>
            <person name="Locascio P."/>
            <person name="Lou Y."/>
            <person name="Lucas S."/>
            <person name="Martin F."/>
            <person name="Montanini B."/>
            <person name="Napoli C."/>
            <person name="Nelson D.R."/>
            <person name="Nelson C."/>
            <person name="Nieminen K."/>
            <person name="Nilsson O."/>
            <person name="Pereda V."/>
            <person name="Peter G."/>
            <person name="Philippe R."/>
            <person name="Pilate G."/>
            <person name="Poliakov A."/>
            <person name="Razumovskaya J."/>
            <person name="Richardson P."/>
            <person name="Rinaldi C."/>
            <person name="Ritland K."/>
            <person name="Rouze P."/>
            <person name="Ryaboy D."/>
            <person name="Schmutz J."/>
            <person name="Schrader J."/>
            <person name="Segerman B."/>
            <person name="Shin H."/>
            <person name="Siddiqui A."/>
            <person name="Sterky F."/>
            <person name="Terry A."/>
            <person name="Tsai C.J."/>
            <person name="Uberbacher E."/>
            <person name="Unneberg P."/>
            <person name="Vahala J."/>
            <person name="Wall K."/>
            <person name="Wessler S."/>
            <person name="Yang G."/>
            <person name="Yin T."/>
            <person name="Douglas C."/>
            <person name="Marra M."/>
            <person name="Sandberg G."/>
            <person name="Van de Peer Y."/>
            <person name="Rokhsar D."/>
        </authorList>
    </citation>
    <scope>NUCLEOTIDE SEQUENCE [LARGE SCALE GENOMIC DNA]</scope>
    <source>
        <strain evidence="8">cv. Nisqually</strain>
    </source>
</reference>
<keyword evidence="8" id="KW-1185">Reference proteome</keyword>
<keyword evidence="6" id="KW-0812">Transmembrane</keyword>
<feature type="transmembrane region" description="Helical" evidence="6">
    <location>
        <begin position="407"/>
        <end position="428"/>
    </location>
</feature>
<evidence type="ECO:0000256" key="1">
    <source>
        <dbReference type="ARBA" id="ARBA00004123"/>
    </source>
</evidence>
<keyword evidence="4" id="KW-0112">Calmodulin-binding</keyword>
<dbReference type="GO" id="GO:0005634">
    <property type="term" value="C:nucleus"/>
    <property type="evidence" value="ECO:0007669"/>
    <property type="project" value="UniProtKB-SubCell"/>
</dbReference>
<dbReference type="AlphaFoldDB" id="A0A3N7G1D1"/>
<keyword evidence="3" id="KW-0963">Cytoplasm</keyword>
<evidence type="ECO:0000256" key="2">
    <source>
        <dbReference type="ARBA" id="ARBA00004496"/>
    </source>
</evidence>
<evidence type="ECO:0000256" key="3">
    <source>
        <dbReference type="ARBA" id="ARBA00022490"/>
    </source>
</evidence>